<dbReference type="PANTHER" id="PTHR45646:SF11">
    <property type="entry name" value="SERINE_THREONINE-PROTEIN KINASE DOA"/>
    <property type="match status" value="1"/>
</dbReference>
<dbReference type="GO" id="GO:0004674">
    <property type="term" value="F:protein serine/threonine kinase activity"/>
    <property type="evidence" value="ECO:0007669"/>
    <property type="project" value="UniProtKB-KW"/>
</dbReference>
<dbReference type="Gene3D" id="3.30.200.20">
    <property type="entry name" value="Phosphorylase Kinase, domain 1"/>
    <property type="match status" value="1"/>
</dbReference>
<evidence type="ECO:0000256" key="5">
    <source>
        <dbReference type="ARBA" id="ARBA00022840"/>
    </source>
</evidence>
<dbReference type="PANTHER" id="PTHR45646">
    <property type="entry name" value="SERINE/THREONINE-PROTEIN KINASE DOA-RELATED"/>
    <property type="match status" value="1"/>
</dbReference>
<feature type="domain" description="Protein kinase" evidence="6">
    <location>
        <begin position="39"/>
        <end position="352"/>
    </location>
</feature>
<evidence type="ECO:0000313" key="8">
    <source>
        <dbReference type="Proteomes" id="UP000297245"/>
    </source>
</evidence>
<keyword evidence="5" id="KW-0067">ATP-binding</keyword>
<dbReference type="SMART" id="SM00220">
    <property type="entry name" value="S_TKc"/>
    <property type="match status" value="1"/>
</dbReference>
<evidence type="ECO:0000256" key="3">
    <source>
        <dbReference type="ARBA" id="ARBA00022741"/>
    </source>
</evidence>
<sequence length="356" mass="39926">MKFVSRILHTAKDCRGSISAPSISRHLAVRSGQIFDSRFQIIKQLGSGQHSTVWLARSDGGLKALKILTSDVTALQGKEAFELEVLKNIASAQSGLSQKRLLQLEDHFNIHGEHGDHLCLVTVPLGPSLLEVCSRLESTCLPVPLVKRVTRQLLEALNILHGQCQIVHTDIKADNIMFSTAFLSENEEIDLDIINEVDIVLVDFGTAIPPNGPHSRLIQPTALRSPEVITGCVWDFKVDIWNLGCIVFELITGQHLFKPKASATWSAEQYHLARIFATSYTKSLPSNVMDFFRRGQHFEKYFDDKGKAETMEKILRAHKVYTPELHAILTAMLQILPDDRLSAKDLLGFDWLREEV</sequence>
<dbReference type="GO" id="GO:0043484">
    <property type="term" value="P:regulation of RNA splicing"/>
    <property type="evidence" value="ECO:0007669"/>
    <property type="project" value="TreeGrafter"/>
</dbReference>
<keyword evidence="8" id="KW-1185">Reference proteome</keyword>
<keyword evidence="4 7" id="KW-0418">Kinase</keyword>
<protein>
    <submittedName>
        <fullName evidence="7">Kinase-like protein</fullName>
    </submittedName>
</protein>
<dbReference type="Proteomes" id="UP000297245">
    <property type="component" value="Unassembled WGS sequence"/>
</dbReference>
<dbReference type="InterPro" id="IPR011009">
    <property type="entry name" value="Kinase-like_dom_sf"/>
</dbReference>
<dbReference type="GO" id="GO:0005524">
    <property type="term" value="F:ATP binding"/>
    <property type="evidence" value="ECO:0007669"/>
    <property type="project" value="UniProtKB-KW"/>
</dbReference>
<dbReference type="PROSITE" id="PS00108">
    <property type="entry name" value="PROTEIN_KINASE_ST"/>
    <property type="match status" value="1"/>
</dbReference>
<organism evidence="7 8">
    <name type="scientific">Dendrothele bispora (strain CBS 962.96)</name>
    <dbReference type="NCBI Taxonomy" id="1314807"/>
    <lineage>
        <taxon>Eukaryota</taxon>
        <taxon>Fungi</taxon>
        <taxon>Dikarya</taxon>
        <taxon>Basidiomycota</taxon>
        <taxon>Agaricomycotina</taxon>
        <taxon>Agaricomycetes</taxon>
        <taxon>Agaricomycetidae</taxon>
        <taxon>Agaricales</taxon>
        <taxon>Agaricales incertae sedis</taxon>
        <taxon>Dendrothele</taxon>
    </lineage>
</organism>
<dbReference type="AlphaFoldDB" id="A0A4S8MGA0"/>
<dbReference type="Gene3D" id="1.10.510.10">
    <property type="entry name" value="Transferase(Phosphotransferase) domain 1"/>
    <property type="match status" value="1"/>
</dbReference>
<evidence type="ECO:0000256" key="4">
    <source>
        <dbReference type="ARBA" id="ARBA00022777"/>
    </source>
</evidence>
<accession>A0A4S8MGA0</accession>
<dbReference type="GO" id="GO:0005634">
    <property type="term" value="C:nucleus"/>
    <property type="evidence" value="ECO:0007669"/>
    <property type="project" value="TreeGrafter"/>
</dbReference>
<dbReference type="Pfam" id="PF00069">
    <property type="entry name" value="Pkinase"/>
    <property type="match status" value="1"/>
</dbReference>
<evidence type="ECO:0000313" key="7">
    <source>
        <dbReference type="EMBL" id="THV01492.1"/>
    </source>
</evidence>
<dbReference type="InterPro" id="IPR051175">
    <property type="entry name" value="CLK_kinases"/>
</dbReference>
<dbReference type="InterPro" id="IPR008271">
    <property type="entry name" value="Ser/Thr_kinase_AS"/>
</dbReference>
<gene>
    <name evidence="7" type="ORF">K435DRAFT_655196</name>
</gene>
<dbReference type="SUPFAM" id="SSF56112">
    <property type="entry name" value="Protein kinase-like (PK-like)"/>
    <property type="match status" value="1"/>
</dbReference>
<reference evidence="7 8" key="1">
    <citation type="journal article" date="2019" name="Nat. Ecol. Evol.">
        <title>Megaphylogeny resolves global patterns of mushroom evolution.</title>
        <authorList>
            <person name="Varga T."/>
            <person name="Krizsan K."/>
            <person name="Foldi C."/>
            <person name="Dima B."/>
            <person name="Sanchez-Garcia M."/>
            <person name="Sanchez-Ramirez S."/>
            <person name="Szollosi G.J."/>
            <person name="Szarkandi J.G."/>
            <person name="Papp V."/>
            <person name="Albert L."/>
            <person name="Andreopoulos W."/>
            <person name="Angelini C."/>
            <person name="Antonin V."/>
            <person name="Barry K.W."/>
            <person name="Bougher N.L."/>
            <person name="Buchanan P."/>
            <person name="Buyck B."/>
            <person name="Bense V."/>
            <person name="Catcheside P."/>
            <person name="Chovatia M."/>
            <person name="Cooper J."/>
            <person name="Damon W."/>
            <person name="Desjardin D."/>
            <person name="Finy P."/>
            <person name="Geml J."/>
            <person name="Haridas S."/>
            <person name="Hughes K."/>
            <person name="Justo A."/>
            <person name="Karasinski D."/>
            <person name="Kautmanova I."/>
            <person name="Kiss B."/>
            <person name="Kocsube S."/>
            <person name="Kotiranta H."/>
            <person name="LaButti K.M."/>
            <person name="Lechner B.E."/>
            <person name="Liimatainen K."/>
            <person name="Lipzen A."/>
            <person name="Lukacs Z."/>
            <person name="Mihaltcheva S."/>
            <person name="Morgado L.N."/>
            <person name="Niskanen T."/>
            <person name="Noordeloos M.E."/>
            <person name="Ohm R.A."/>
            <person name="Ortiz-Santana B."/>
            <person name="Ovrebo C."/>
            <person name="Racz N."/>
            <person name="Riley R."/>
            <person name="Savchenko A."/>
            <person name="Shiryaev A."/>
            <person name="Soop K."/>
            <person name="Spirin V."/>
            <person name="Szebenyi C."/>
            <person name="Tomsovsky M."/>
            <person name="Tulloss R.E."/>
            <person name="Uehling J."/>
            <person name="Grigoriev I.V."/>
            <person name="Vagvolgyi C."/>
            <person name="Papp T."/>
            <person name="Martin F.M."/>
            <person name="Miettinen O."/>
            <person name="Hibbett D.S."/>
            <person name="Nagy L.G."/>
        </authorList>
    </citation>
    <scope>NUCLEOTIDE SEQUENCE [LARGE SCALE GENOMIC DNA]</scope>
    <source>
        <strain evidence="7 8">CBS 962.96</strain>
    </source>
</reference>
<evidence type="ECO:0000256" key="2">
    <source>
        <dbReference type="ARBA" id="ARBA00022679"/>
    </source>
</evidence>
<dbReference type="EMBL" id="ML179089">
    <property type="protein sequence ID" value="THV01492.1"/>
    <property type="molecule type" value="Genomic_DNA"/>
</dbReference>
<proteinExistence type="predicted"/>
<keyword evidence="3" id="KW-0547">Nucleotide-binding</keyword>
<keyword evidence="1" id="KW-0723">Serine/threonine-protein kinase</keyword>
<evidence type="ECO:0000259" key="6">
    <source>
        <dbReference type="PROSITE" id="PS50011"/>
    </source>
</evidence>
<keyword evidence="2" id="KW-0808">Transferase</keyword>
<name>A0A4S8MGA0_DENBC</name>
<dbReference type="PROSITE" id="PS50011">
    <property type="entry name" value="PROTEIN_KINASE_DOM"/>
    <property type="match status" value="1"/>
</dbReference>
<dbReference type="InterPro" id="IPR000719">
    <property type="entry name" value="Prot_kinase_dom"/>
</dbReference>
<dbReference type="OrthoDB" id="5979581at2759"/>
<evidence type="ECO:0000256" key="1">
    <source>
        <dbReference type="ARBA" id="ARBA00022527"/>
    </source>
</evidence>